<dbReference type="EMBL" id="PFBV01000003">
    <property type="protein sequence ID" value="PIT88573.1"/>
    <property type="molecule type" value="Genomic_DNA"/>
</dbReference>
<proteinExistence type="predicted"/>
<dbReference type="AlphaFoldDB" id="A0A2M6W723"/>
<name>A0A2M6W723_9BACT</name>
<protein>
    <submittedName>
        <fullName evidence="1">Uncharacterized protein</fullName>
    </submittedName>
</protein>
<dbReference type="Proteomes" id="UP000231426">
    <property type="component" value="Unassembled WGS sequence"/>
</dbReference>
<evidence type="ECO:0000313" key="2">
    <source>
        <dbReference type="Proteomes" id="UP000231426"/>
    </source>
</evidence>
<evidence type="ECO:0000313" key="1">
    <source>
        <dbReference type="EMBL" id="PIT88573.1"/>
    </source>
</evidence>
<gene>
    <name evidence="1" type="ORF">COU29_02230</name>
</gene>
<sequence length="241" mass="27143">MMANPLEEFKDVPYGRWAALGHKLGGLKAIEVILKDDELARRIRKQIADVNVTTIILSDERTRFYKEVFGLTVDLSKVRLPPETEGFGWTLTIAKELGDKPLATVMAACRKLFKGNVWQYADDLDNSVPTNDRDPRRDGSYIIRVRDRVEADEENKNLSADTVKSRNMVTLTLLERIVLELFCFWKTGKHLDIQNTTLCSGSRNFDGGVPGCCLRGGEFEVCWRGSSSCRGALRAREAVLT</sequence>
<accession>A0A2M6W723</accession>
<organism evidence="1 2">
    <name type="scientific">Candidatus Magasanikbacteria bacterium CG10_big_fil_rev_8_21_14_0_10_36_32</name>
    <dbReference type="NCBI Taxonomy" id="1974646"/>
    <lineage>
        <taxon>Bacteria</taxon>
        <taxon>Candidatus Magasanikiibacteriota</taxon>
    </lineage>
</organism>
<reference evidence="2" key="1">
    <citation type="submission" date="2017-09" db="EMBL/GenBank/DDBJ databases">
        <title>Depth-based differentiation of microbial function through sediment-hosted aquifers and enrichment of novel symbionts in the deep terrestrial subsurface.</title>
        <authorList>
            <person name="Probst A.J."/>
            <person name="Ladd B."/>
            <person name="Jarett J.K."/>
            <person name="Geller-Mcgrath D.E."/>
            <person name="Sieber C.M.K."/>
            <person name="Emerson J.B."/>
            <person name="Anantharaman K."/>
            <person name="Thomas B.C."/>
            <person name="Malmstrom R."/>
            <person name="Stieglmeier M."/>
            <person name="Klingl A."/>
            <person name="Woyke T."/>
            <person name="Ryan C.M."/>
            <person name="Banfield J.F."/>
        </authorList>
    </citation>
    <scope>NUCLEOTIDE SEQUENCE [LARGE SCALE GENOMIC DNA]</scope>
</reference>
<comment type="caution">
    <text evidence="1">The sequence shown here is derived from an EMBL/GenBank/DDBJ whole genome shotgun (WGS) entry which is preliminary data.</text>
</comment>